<dbReference type="Gene3D" id="3.30.160.390">
    <property type="entry name" value="Integrase, DNA-binding domain"/>
    <property type="match status" value="1"/>
</dbReference>
<dbReference type="InterPro" id="IPR038488">
    <property type="entry name" value="Integrase_DNA-bd_sf"/>
</dbReference>
<dbReference type="Gene3D" id="1.10.150.130">
    <property type="match status" value="1"/>
</dbReference>
<keyword evidence="4" id="KW-0233">DNA recombination</keyword>
<gene>
    <name evidence="6" type="primary">int</name>
    <name evidence="6" type="ORF">GCM10007036_30970</name>
</gene>
<evidence type="ECO:0000313" key="6">
    <source>
        <dbReference type="EMBL" id="GGH24515.1"/>
    </source>
</evidence>
<evidence type="ECO:0000259" key="5">
    <source>
        <dbReference type="PROSITE" id="PS51898"/>
    </source>
</evidence>
<keyword evidence="2" id="KW-0229">DNA integration</keyword>
<accession>A0A917MKL5</accession>
<evidence type="ECO:0000256" key="4">
    <source>
        <dbReference type="ARBA" id="ARBA00023172"/>
    </source>
</evidence>
<dbReference type="InterPro" id="IPR025166">
    <property type="entry name" value="Integrase_DNA_bind_dom"/>
</dbReference>
<keyword evidence="3" id="KW-0238">DNA-binding</keyword>
<dbReference type="InterPro" id="IPR011010">
    <property type="entry name" value="DNA_brk_join_enz"/>
</dbReference>
<sequence length="408" mass="45154">MARAINKLSARTAATVTKPGRHSDGGGLYLVVDPSGAKRWAFLFRWEGKLKELGLGGIVTVSLAEAREKASDARRLVASGINPIEAKRTSSAAAKHPTTFGGFADQLLADITPGFRNAKHRQQWTNTLQTYAAPLRDKRLDSIQTDHVLEVLKPLWLTKHETASRLRGRIERVLDAARAKGLRTGENPARWRGHLENLLPKRQRLTRGHHAALPYTDVPAFMVELRARDGMAARALELCILCASRSGEVLGAEWSEIDLKARIWTIPGTRMKAGKEHRVPLTDAALAVLSTVIQARTSTTADFVFPGLRAGRPLSVMAMEMVLRRMKRDEITVHGFRSSFRDWCGEATSFPREIAEAALAHQVGDATERAYRRGDALERRRGLLQAWAGYLCETSSEQVVPPRPTILA</sequence>
<evidence type="ECO:0000256" key="1">
    <source>
        <dbReference type="ARBA" id="ARBA00008857"/>
    </source>
</evidence>
<dbReference type="Pfam" id="PF13356">
    <property type="entry name" value="Arm-DNA-bind_3"/>
    <property type="match status" value="1"/>
</dbReference>
<keyword evidence="7" id="KW-1185">Reference proteome</keyword>
<dbReference type="PANTHER" id="PTHR30629">
    <property type="entry name" value="PROPHAGE INTEGRASE"/>
    <property type="match status" value="1"/>
</dbReference>
<name>A0A917MKL5_9HYPH</name>
<protein>
    <submittedName>
        <fullName evidence="6">Integrase</fullName>
    </submittedName>
</protein>
<dbReference type="Pfam" id="PF22022">
    <property type="entry name" value="Phage_int_M"/>
    <property type="match status" value="1"/>
</dbReference>
<dbReference type="GO" id="GO:0015074">
    <property type="term" value="P:DNA integration"/>
    <property type="evidence" value="ECO:0007669"/>
    <property type="project" value="UniProtKB-KW"/>
</dbReference>
<dbReference type="Proteomes" id="UP000603912">
    <property type="component" value="Unassembled WGS sequence"/>
</dbReference>
<comment type="similarity">
    <text evidence="1">Belongs to the 'phage' integrase family.</text>
</comment>
<dbReference type="PROSITE" id="PS51898">
    <property type="entry name" value="TYR_RECOMBINASE"/>
    <property type="match status" value="1"/>
</dbReference>
<dbReference type="InterPro" id="IPR050808">
    <property type="entry name" value="Phage_Integrase"/>
</dbReference>
<dbReference type="InterPro" id="IPR010998">
    <property type="entry name" value="Integrase_recombinase_N"/>
</dbReference>
<dbReference type="InterPro" id="IPR013762">
    <property type="entry name" value="Integrase-like_cat_sf"/>
</dbReference>
<dbReference type="Gene3D" id="1.10.443.10">
    <property type="entry name" value="Intergrase catalytic core"/>
    <property type="match status" value="1"/>
</dbReference>
<dbReference type="SUPFAM" id="SSF56349">
    <property type="entry name" value="DNA breaking-rejoining enzymes"/>
    <property type="match status" value="1"/>
</dbReference>
<dbReference type="AlphaFoldDB" id="A0A917MKL5"/>
<proteinExistence type="inferred from homology"/>
<dbReference type="InterPro" id="IPR053876">
    <property type="entry name" value="Phage_int_M"/>
</dbReference>
<comment type="caution">
    <text evidence="6">The sequence shown here is derived from an EMBL/GenBank/DDBJ whole genome shotgun (WGS) entry which is preliminary data.</text>
</comment>
<reference evidence="6" key="2">
    <citation type="submission" date="2020-09" db="EMBL/GenBank/DDBJ databases">
        <authorList>
            <person name="Sun Q."/>
            <person name="Zhou Y."/>
        </authorList>
    </citation>
    <scope>NUCLEOTIDE SEQUENCE</scope>
    <source>
        <strain evidence="6">CGMCC 1.12214</strain>
    </source>
</reference>
<dbReference type="GO" id="GO:0006310">
    <property type="term" value="P:DNA recombination"/>
    <property type="evidence" value="ECO:0007669"/>
    <property type="project" value="UniProtKB-KW"/>
</dbReference>
<dbReference type="PANTHER" id="PTHR30629:SF2">
    <property type="entry name" value="PROPHAGE INTEGRASE INTS-RELATED"/>
    <property type="match status" value="1"/>
</dbReference>
<dbReference type="InterPro" id="IPR002104">
    <property type="entry name" value="Integrase_catalytic"/>
</dbReference>
<dbReference type="GO" id="GO:0003677">
    <property type="term" value="F:DNA binding"/>
    <property type="evidence" value="ECO:0007669"/>
    <property type="project" value="UniProtKB-KW"/>
</dbReference>
<feature type="domain" description="Tyr recombinase" evidence="5">
    <location>
        <begin position="208"/>
        <end position="385"/>
    </location>
</feature>
<evidence type="ECO:0000256" key="3">
    <source>
        <dbReference type="ARBA" id="ARBA00023125"/>
    </source>
</evidence>
<dbReference type="Pfam" id="PF00589">
    <property type="entry name" value="Phage_integrase"/>
    <property type="match status" value="1"/>
</dbReference>
<reference evidence="6" key="1">
    <citation type="journal article" date="2014" name="Int. J. Syst. Evol. Microbiol.">
        <title>Complete genome sequence of Corynebacterium casei LMG S-19264T (=DSM 44701T), isolated from a smear-ripened cheese.</title>
        <authorList>
            <consortium name="US DOE Joint Genome Institute (JGI-PGF)"/>
            <person name="Walter F."/>
            <person name="Albersmeier A."/>
            <person name="Kalinowski J."/>
            <person name="Ruckert C."/>
        </authorList>
    </citation>
    <scope>NUCLEOTIDE SEQUENCE</scope>
    <source>
        <strain evidence="6">CGMCC 1.12214</strain>
    </source>
</reference>
<dbReference type="RefSeq" id="WP_188518628.1">
    <property type="nucleotide sequence ID" value="NZ_BMES01000002.1"/>
</dbReference>
<evidence type="ECO:0000313" key="7">
    <source>
        <dbReference type="Proteomes" id="UP000603912"/>
    </source>
</evidence>
<dbReference type="CDD" id="cd00801">
    <property type="entry name" value="INT_P4_C"/>
    <property type="match status" value="1"/>
</dbReference>
<organism evidence="6 7">
    <name type="scientific">Alsobacter metallidurans</name>
    <dbReference type="NCBI Taxonomy" id="340221"/>
    <lineage>
        <taxon>Bacteria</taxon>
        <taxon>Pseudomonadati</taxon>
        <taxon>Pseudomonadota</taxon>
        <taxon>Alphaproteobacteria</taxon>
        <taxon>Hyphomicrobiales</taxon>
        <taxon>Alsobacteraceae</taxon>
        <taxon>Alsobacter</taxon>
    </lineage>
</organism>
<evidence type="ECO:0000256" key="2">
    <source>
        <dbReference type="ARBA" id="ARBA00022908"/>
    </source>
</evidence>
<dbReference type="EMBL" id="BMES01000002">
    <property type="protein sequence ID" value="GGH24515.1"/>
    <property type="molecule type" value="Genomic_DNA"/>
</dbReference>